<reference evidence="2" key="1">
    <citation type="submission" date="2017-01" db="EMBL/GenBank/DDBJ databases">
        <authorList>
            <person name="Wang Y."/>
            <person name="White M."/>
            <person name="Kvist S."/>
            <person name="Moncalvo J.-M."/>
        </authorList>
    </citation>
    <scope>NUCLEOTIDE SEQUENCE [LARGE SCALE GENOMIC DNA]</scope>
    <source>
        <strain evidence="2">ID-206-W2</strain>
    </source>
</reference>
<proteinExistence type="predicted"/>
<name>A0A1R1XM80_9FUNG</name>
<sequence>MNSSAGLPAACINEDRINLPPERSTQALLQVGWDDLKLWSSSGIAVLRIADRCLHYPHPRIV</sequence>
<protein>
    <submittedName>
        <fullName evidence="1">Uncharacterized protein</fullName>
    </submittedName>
</protein>
<organism evidence="1 2">
    <name type="scientific">Smittium culicis</name>
    <dbReference type="NCBI Taxonomy" id="133412"/>
    <lineage>
        <taxon>Eukaryota</taxon>
        <taxon>Fungi</taxon>
        <taxon>Fungi incertae sedis</taxon>
        <taxon>Zoopagomycota</taxon>
        <taxon>Kickxellomycotina</taxon>
        <taxon>Harpellomycetes</taxon>
        <taxon>Harpellales</taxon>
        <taxon>Legeriomycetaceae</taxon>
        <taxon>Smittium</taxon>
    </lineage>
</organism>
<keyword evidence="2" id="KW-1185">Reference proteome</keyword>
<accession>A0A1R1XM80</accession>
<gene>
    <name evidence="1" type="ORF">AYI69_g8096</name>
</gene>
<dbReference type="OrthoDB" id="10487251at2759"/>
<evidence type="ECO:0000313" key="2">
    <source>
        <dbReference type="Proteomes" id="UP000187429"/>
    </source>
</evidence>
<dbReference type="AlphaFoldDB" id="A0A1R1XM80"/>
<evidence type="ECO:0000313" key="1">
    <source>
        <dbReference type="EMBL" id="OMJ15733.1"/>
    </source>
</evidence>
<dbReference type="Proteomes" id="UP000187429">
    <property type="component" value="Unassembled WGS sequence"/>
</dbReference>
<comment type="caution">
    <text evidence="1">The sequence shown here is derived from an EMBL/GenBank/DDBJ whole genome shotgun (WGS) entry which is preliminary data.</text>
</comment>
<feature type="non-terminal residue" evidence="1">
    <location>
        <position position="62"/>
    </location>
</feature>
<dbReference type="EMBL" id="LSSM01004140">
    <property type="protein sequence ID" value="OMJ15733.1"/>
    <property type="molecule type" value="Genomic_DNA"/>
</dbReference>